<dbReference type="EMBL" id="CP000089">
    <property type="protein sequence ID" value="AAZ48359.1"/>
    <property type="molecule type" value="Genomic_DNA"/>
</dbReference>
<accession>Q479X2</accession>
<gene>
    <name evidence="2" type="ordered locus">Daro_3630</name>
</gene>
<proteinExistence type="predicted"/>
<keyword evidence="1" id="KW-0472">Membrane</keyword>
<evidence type="ECO:0000313" key="2">
    <source>
        <dbReference type="EMBL" id="AAZ48359.1"/>
    </source>
</evidence>
<evidence type="ECO:0000256" key="1">
    <source>
        <dbReference type="SAM" id="Phobius"/>
    </source>
</evidence>
<organism evidence="2">
    <name type="scientific">Dechloromonas aromatica (strain RCB)</name>
    <dbReference type="NCBI Taxonomy" id="159087"/>
    <lineage>
        <taxon>Bacteria</taxon>
        <taxon>Pseudomonadati</taxon>
        <taxon>Pseudomonadota</taxon>
        <taxon>Betaproteobacteria</taxon>
        <taxon>Rhodocyclales</taxon>
        <taxon>Azonexaceae</taxon>
        <taxon>Dechloromonas</taxon>
    </lineage>
</organism>
<dbReference type="HOGENOM" id="CLU_2034216_0_0_4"/>
<name>Q479X2_DECAR</name>
<protein>
    <submittedName>
        <fullName evidence="2">Uncharacterized protein</fullName>
    </submittedName>
</protein>
<keyword evidence="1" id="KW-0812">Transmembrane</keyword>
<dbReference type="OrthoDB" id="9958553at2"/>
<keyword evidence="1" id="KW-1133">Transmembrane helix</keyword>
<dbReference type="AlphaFoldDB" id="Q479X2"/>
<sequence>MSEKESKDSQEQPVKARSFEKPTMILVAVALVVTLANTALIVMNPTAKKVEQFNEELKTDLADSVASLHKKIDGLRSAEAEWQSVLKKAQAKPDAIYKVVNTKDGYLTLTEIEKTEGSAAK</sequence>
<feature type="transmembrane region" description="Helical" evidence="1">
    <location>
        <begin position="23"/>
        <end position="43"/>
    </location>
</feature>
<reference evidence="2" key="1">
    <citation type="submission" date="2005-08" db="EMBL/GenBank/DDBJ databases">
        <title>Complete sequence of Dechloromonas aromatica RCB.</title>
        <authorList>
            <person name="Salinero K.K."/>
            <person name="Copeland A."/>
            <person name="Lucas S."/>
            <person name="Lapidus A."/>
            <person name="Barry K."/>
            <person name="Detter J.C."/>
            <person name="Glavina T."/>
            <person name="Hammon N."/>
            <person name="Israni S."/>
            <person name="Pitluck S."/>
            <person name="Di Bartolo G."/>
            <person name="Trong S."/>
            <person name="Schmutz J."/>
            <person name="Larimer F."/>
            <person name="Land M."/>
            <person name="Ivanova N."/>
            <person name="Richardson P."/>
        </authorList>
    </citation>
    <scope>NUCLEOTIDE SEQUENCE</scope>
    <source>
        <strain evidence="2">RCB</strain>
    </source>
</reference>
<dbReference type="KEGG" id="dar:Daro_3630"/>